<accession>A0A0E9TCT1</accession>
<organism evidence="2">
    <name type="scientific">Anguilla anguilla</name>
    <name type="common">European freshwater eel</name>
    <name type="synonym">Muraena anguilla</name>
    <dbReference type="NCBI Taxonomy" id="7936"/>
    <lineage>
        <taxon>Eukaryota</taxon>
        <taxon>Metazoa</taxon>
        <taxon>Chordata</taxon>
        <taxon>Craniata</taxon>
        <taxon>Vertebrata</taxon>
        <taxon>Euteleostomi</taxon>
        <taxon>Actinopterygii</taxon>
        <taxon>Neopterygii</taxon>
        <taxon>Teleostei</taxon>
        <taxon>Anguilliformes</taxon>
        <taxon>Anguillidae</taxon>
        <taxon>Anguilla</taxon>
    </lineage>
</organism>
<dbReference type="EMBL" id="GBXM01057078">
    <property type="protein sequence ID" value="JAH51499.1"/>
    <property type="molecule type" value="Transcribed_RNA"/>
</dbReference>
<dbReference type="AlphaFoldDB" id="A0A0E9TCT1"/>
<reference evidence="2" key="2">
    <citation type="journal article" date="2015" name="Fish Shellfish Immunol.">
        <title>Early steps in the European eel (Anguilla anguilla)-Vibrio vulnificus interaction in the gills: Role of the RtxA13 toxin.</title>
        <authorList>
            <person name="Callol A."/>
            <person name="Pajuelo D."/>
            <person name="Ebbesson L."/>
            <person name="Teles M."/>
            <person name="MacKenzie S."/>
            <person name="Amaro C."/>
        </authorList>
    </citation>
    <scope>NUCLEOTIDE SEQUENCE</scope>
</reference>
<name>A0A0E9TCT1_ANGAN</name>
<reference evidence="2" key="1">
    <citation type="submission" date="2014-11" db="EMBL/GenBank/DDBJ databases">
        <authorList>
            <person name="Amaro Gonzalez C."/>
        </authorList>
    </citation>
    <scope>NUCLEOTIDE SEQUENCE</scope>
</reference>
<evidence type="ECO:0000256" key="1">
    <source>
        <dbReference type="SAM" id="MobiDB-lite"/>
    </source>
</evidence>
<proteinExistence type="predicted"/>
<sequence length="40" mass="4421">MGTVQVRDCMSDQPVASNKKHMESESHAGEHICVPHSWGN</sequence>
<evidence type="ECO:0000313" key="2">
    <source>
        <dbReference type="EMBL" id="JAH51499.1"/>
    </source>
</evidence>
<protein>
    <submittedName>
        <fullName evidence="2">Uncharacterized protein</fullName>
    </submittedName>
</protein>
<feature type="compositionally biased region" description="Basic and acidic residues" evidence="1">
    <location>
        <begin position="20"/>
        <end position="30"/>
    </location>
</feature>
<feature type="region of interest" description="Disordered" evidence="1">
    <location>
        <begin position="1"/>
        <end position="40"/>
    </location>
</feature>